<evidence type="ECO:0000256" key="1">
    <source>
        <dbReference type="SAM" id="MobiDB-lite"/>
    </source>
</evidence>
<dbReference type="AlphaFoldDB" id="A0A7R9WTW2"/>
<feature type="region of interest" description="Disordered" evidence="1">
    <location>
        <begin position="71"/>
        <end position="101"/>
    </location>
</feature>
<name>A0A7R9WTW2_9STRA</name>
<proteinExistence type="predicted"/>
<organism evidence="2">
    <name type="scientific">Craspedostauros australis</name>
    <dbReference type="NCBI Taxonomy" id="1486917"/>
    <lineage>
        <taxon>Eukaryota</taxon>
        <taxon>Sar</taxon>
        <taxon>Stramenopiles</taxon>
        <taxon>Ochrophyta</taxon>
        <taxon>Bacillariophyta</taxon>
        <taxon>Bacillariophyceae</taxon>
        <taxon>Bacillariophycidae</taxon>
        <taxon>Naviculales</taxon>
        <taxon>Naviculaceae</taxon>
        <taxon>Craspedostauros</taxon>
    </lineage>
</organism>
<gene>
    <name evidence="2" type="ORF">CAUS1442_LOCUS5303</name>
</gene>
<reference evidence="2" key="1">
    <citation type="submission" date="2021-01" db="EMBL/GenBank/DDBJ databases">
        <authorList>
            <person name="Corre E."/>
            <person name="Pelletier E."/>
            <person name="Niang G."/>
            <person name="Scheremetjew M."/>
            <person name="Finn R."/>
            <person name="Kale V."/>
            <person name="Holt S."/>
            <person name="Cochrane G."/>
            <person name="Meng A."/>
            <person name="Brown T."/>
            <person name="Cohen L."/>
        </authorList>
    </citation>
    <scope>NUCLEOTIDE SEQUENCE</scope>
    <source>
        <strain evidence="2">CCMP3328</strain>
    </source>
</reference>
<accession>A0A7R9WTW2</accession>
<sequence length="209" mass="23164">MNIITVASTIARRRLVLRQLPSIAFSRCVAVGGNSITFADATIAAWKHEPQTHMQYHTTAPHCQAIRRRRRRVKEDLSSAGSSGEGGVRENPLKHEPITDPSQFRQSAGQLMQKLETALRPMQAVNDVFEITSTPPSLFRIDLAPVHGSYMLEFHVDESTMEYTSPISGKVLYVLSAKTGEWVGIEDGHVFEGILVGDLIRQCKGLPNL</sequence>
<evidence type="ECO:0000313" key="2">
    <source>
        <dbReference type="EMBL" id="CAD8333202.1"/>
    </source>
</evidence>
<dbReference type="EMBL" id="HBEF01008441">
    <property type="protein sequence ID" value="CAD8333202.1"/>
    <property type="molecule type" value="Transcribed_RNA"/>
</dbReference>
<protein>
    <submittedName>
        <fullName evidence="2">Uncharacterized protein</fullName>
    </submittedName>
</protein>
<feature type="compositionally biased region" description="Basic and acidic residues" evidence="1">
    <location>
        <begin position="87"/>
        <end position="98"/>
    </location>
</feature>